<evidence type="ECO:0000313" key="10">
    <source>
        <dbReference type="RefSeq" id="XP_016485688.1"/>
    </source>
</evidence>
<dbReference type="InterPro" id="IPR008906">
    <property type="entry name" value="HATC_C_dom"/>
</dbReference>
<keyword evidence="3 7" id="KW-0863">Zinc-finger</keyword>
<evidence type="ECO:0000256" key="2">
    <source>
        <dbReference type="ARBA" id="ARBA00022723"/>
    </source>
</evidence>
<dbReference type="PaxDb" id="4097-A0A1S4BA63"/>
<dbReference type="InterPro" id="IPR012337">
    <property type="entry name" value="RNaseH-like_sf"/>
</dbReference>
<accession>A0A1S4BA63</accession>
<evidence type="ECO:0000256" key="6">
    <source>
        <dbReference type="ARBA" id="ARBA00023242"/>
    </source>
</evidence>
<dbReference type="Pfam" id="PF05699">
    <property type="entry name" value="Dimer_Tnp_hAT"/>
    <property type="match status" value="1"/>
</dbReference>
<dbReference type="RefSeq" id="XP_016485688.1">
    <property type="nucleotide sequence ID" value="XM_016630202.1"/>
</dbReference>
<feature type="domain" description="BED-type" evidence="9">
    <location>
        <begin position="9"/>
        <end position="64"/>
    </location>
</feature>
<feature type="region of interest" description="Disordered" evidence="8">
    <location>
        <begin position="89"/>
        <end position="116"/>
    </location>
</feature>
<evidence type="ECO:0000259" key="9">
    <source>
        <dbReference type="PROSITE" id="PS50808"/>
    </source>
</evidence>
<dbReference type="KEGG" id="nta:107806086"/>
<dbReference type="AlphaFoldDB" id="A0A1S4BA63"/>
<feature type="region of interest" description="Disordered" evidence="8">
    <location>
        <begin position="742"/>
        <end position="765"/>
    </location>
</feature>
<feature type="compositionally biased region" description="Acidic residues" evidence="8">
    <location>
        <begin position="744"/>
        <end position="754"/>
    </location>
</feature>
<dbReference type="OMA" id="PMININD"/>
<dbReference type="GO" id="GO:0005634">
    <property type="term" value="C:nucleus"/>
    <property type="evidence" value="ECO:0007669"/>
    <property type="project" value="UniProtKB-SubCell"/>
</dbReference>
<evidence type="ECO:0000256" key="7">
    <source>
        <dbReference type="PROSITE-ProRule" id="PRU00027"/>
    </source>
</evidence>
<sequence length="765" mass="88752">MDEEGNTVSKKDFAWKYTIVNPDENFFRCKFCNQRCSGTINRLKQHLAGTHKGINLCPTMPDEVADECKKALLKLQKVKTLRNTTLQKMRSVASGSGMGNEYGTSPSMPNSHPKARGPIDDYVSAQTRQATLNSKWKKEERKEVSQRIGRFFFSSGIPFNVANDPYYLPMFERVANYGLGFVPPSMHELRTWILKYEVKNINKMLYEHKKSWKQYGCSIMSDSWTDGKSRCFINFLIDSLAGTFFLRSIDASDSIKSGEMLALHLNKIIDEVGEENVVQIITDNGSNFVNVGNRIMETRSHIYWTPCAAHCIDLLLEDIGKLTLHQKILKKAKEVVRFIYGHTWVLDLMRSFTNNHELLRPAVTRFATAYLTLQSIQNQKQALRSMFSSEAWNKSTWAKKHEGVKTRATILFDQNFWLYIAYYVKSVTPLVRVLREVDSEEKPCMGYMYDLMNRSKEKIAINCGSNQKKYGPIWKRIDDRWNNQLHRPLHAAGYYLNPRLRFDERFSNNYEIKQGLFQCMERMLGYEERFKVDVQLDSYDHLRGDFGSQLAMDSKKVRSPTDWWIHFGGRTPELTKFAIRVLSLTCSSSGCERNWSTFESIHTKKRNRLEHHRLNSLVYVRYNARLRERSIKRKMQNVDPILVDEIDSDDEWITEKEDPVLPEDPSWLDEENLFDVDVIRMVPPTAYENDLTYESIIDVGSLRDTSELSPSNKKHKASGMYMEEQQLLYNMENNDPIGNAILGEDVDDTGEDEVPLVPQAQRRGH</sequence>
<keyword evidence="4" id="KW-0862">Zinc</keyword>
<evidence type="ECO:0000256" key="5">
    <source>
        <dbReference type="ARBA" id="ARBA00023125"/>
    </source>
</evidence>
<keyword evidence="2" id="KW-0479">Metal-binding</keyword>
<reference evidence="10" key="1">
    <citation type="submission" date="2025-08" db="UniProtKB">
        <authorList>
            <consortium name="RefSeq"/>
        </authorList>
    </citation>
    <scope>IDENTIFICATION</scope>
</reference>
<dbReference type="Pfam" id="PF04937">
    <property type="entry name" value="DUF659"/>
    <property type="match status" value="1"/>
</dbReference>
<protein>
    <recommendedName>
        <fullName evidence="9">BED-type domain-containing protein</fullName>
    </recommendedName>
</protein>
<proteinExistence type="predicted"/>
<dbReference type="InterPro" id="IPR007021">
    <property type="entry name" value="DUF659"/>
</dbReference>
<dbReference type="InterPro" id="IPR003656">
    <property type="entry name" value="Znf_BED"/>
</dbReference>
<keyword evidence="6" id="KW-0539">Nucleus</keyword>
<gene>
    <name evidence="10" type="primary">LOC107806086</name>
</gene>
<dbReference type="OrthoDB" id="1674317at2759"/>
<dbReference type="SUPFAM" id="SSF53098">
    <property type="entry name" value="Ribonuclease H-like"/>
    <property type="match status" value="1"/>
</dbReference>
<dbReference type="GO" id="GO:0008270">
    <property type="term" value="F:zinc ion binding"/>
    <property type="evidence" value="ECO:0007669"/>
    <property type="project" value="UniProtKB-KW"/>
</dbReference>
<organism evidence="10">
    <name type="scientific">Nicotiana tabacum</name>
    <name type="common">Common tobacco</name>
    <dbReference type="NCBI Taxonomy" id="4097"/>
    <lineage>
        <taxon>Eukaryota</taxon>
        <taxon>Viridiplantae</taxon>
        <taxon>Streptophyta</taxon>
        <taxon>Embryophyta</taxon>
        <taxon>Tracheophyta</taxon>
        <taxon>Spermatophyta</taxon>
        <taxon>Magnoliopsida</taxon>
        <taxon>eudicotyledons</taxon>
        <taxon>Gunneridae</taxon>
        <taxon>Pentapetalae</taxon>
        <taxon>asterids</taxon>
        <taxon>lamiids</taxon>
        <taxon>Solanales</taxon>
        <taxon>Solanaceae</taxon>
        <taxon>Nicotianoideae</taxon>
        <taxon>Nicotianeae</taxon>
        <taxon>Nicotiana</taxon>
    </lineage>
</organism>
<dbReference type="Pfam" id="PF02892">
    <property type="entry name" value="zf-BED"/>
    <property type="match status" value="1"/>
</dbReference>
<dbReference type="GO" id="GO:0003677">
    <property type="term" value="F:DNA binding"/>
    <property type="evidence" value="ECO:0007669"/>
    <property type="project" value="UniProtKB-KW"/>
</dbReference>
<evidence type="ECO:0000256" key="8">
    <source>
        <dbReference type="SAM" id="MobiDB-lite"/>
    </source>
</evidence>
<dbReference type="PANTHER" id="PTHR32166:SF74">
    <property type="entry name" value="OS05G0256350 PROTEIN"/>
    <property type="match status" value="1"/>
</dbReference>
<evidence type="ECO:0000256" key="4">
    <source>
        <dbReference type="ARBA" id="ARBA00022833"/>
    </source>
</evidence>
<evidence type="ECO:0000256" key="1">
    <source>
        <dbReference type="ARBA" id="ARBA00004123"/>
    </source>
</evidence>
<comment type="subcellular location">
    <subcellularLocation>
        <location evidence="1">Nucleus</location>
    </subcellularLocation>
</comment>
<dbReference type="PANTHER" id="PTHR32166">
    <property type="entry name" value="OSJNBA0013A04.12 PROTEIN"/>
    <property type="match status" value="1"/>
</dbReference>
<dbReference type="PROSITE" id="PS50808">
    <property type="entry name" value="ZF_BED"/>
    <property type="match status" value="1"/>
</dbReference>
<dbReference type="GO" id="GO:0046983">
    <property type="term" value="F:protein dimerization activity"/>
    <property type="evidence" value="ECO:0007669"/>
    <property type="project" value="InterPro"/>
</dbReference>
<evidence type="ECO:0000256" key="3">
    <source>
        <dbReference type="ARBA" id="ARBA00022771"/>
    </source>
</evidence>
<name>A0A1S4BA63_TOBAC</name>
<keyword evidence="5" id="KW-0238">DNA-binding</keyword>